<proteinExistence type="predicted"/>
<dbReference type="EMBL" id="CWOW01000015">
    <property type="protein sequence ID" value="CSA90955.1"/>
    <property type="molecule type" value="Genomic_DNA"/>
</dbReference>
<dbReference type="EMBL" id="CWQY01000008">
    <property type="protein sequence ID" value="CSC53535.1"/>
    <property type="molecule type" value="Genomic_DNA"/>
</dbReference>
<evidence type="ECO:0000313" key="2">
    <source>
        <dbReference type="EMBL" id="CSC53535.1"/>
    </source>
</evidence>
<dbReference type="Proteomes" id="UP000044806">
    <property type="component" value="Unassembled WGS sequence"/>
</dbReference>
<evidence type="ECO:0000313" key="3">
    <source>
        <dbReference type="Proteomes" id="UP000041770"/>
    </source>
</evidence>
<accession>A0A655R7E0</accession>
<dbReference type="Proteomes" id="UP000041770">
    <property type="component" value="Unassembled WGS sequence"/>
</dbReference>
<reference evidence="3 4" key="1">
    <citation type="submission" date="2015-07" db="EMBL/GenBank/DDBJ databases">
        <authorList>
            <consortium name="Pathogen Informatics"/>
        </authorList>
    </citation>
    <scope>NUCLEOTIDE SEQUENCE [LARGE SCALE GENOMIC DNA]</scope>
    <source>
        <strain evidence="2 3">A316</strain>
        <strain evidence="1 4">A51</strain>
    </source>
</reference>
<sequence length="79" mass="9107">MLQLLHKLIEMAMNTFPVQLGTKNRCPLTDPNRIQTALPCQFLIQKDLKLFTQITKQLIAYRITVLLIDLIEVGHFQGD</sequence>
<name>A0A655R7E0_VIBCL</name>
<dbReference type="AlphaFoldDB" id="A0A655R7E0"/>
<gene>
    <name evidence="1" type="ORF">ERS013165_02748</name>
    <name evidence="2" type="ORF">ERS013200_01633</name>
</gene>
<evidence type="ECO:0000313" key="4">
    <source>
        <dbReference type="Proteomes" id="UP000044806"/>
    </source>
</evidence>
<evidence type="ECO:0000313" key="1">
    <source>
        <dbReference type="EMBL" id="CSA90955.1"/>
    </source>
</evidence>
<organism evidence="1 4">
    <name type="scientific">Vibrio cholerae</name>
    <dbReference type="NCBI Taxonomy" id="666"/>
    <lineage>
        <taxon>Bacteria</taxon>
        <taxon>Pseudomonadati</taxon>
        <taxon>Pseudomonadota</taxon>
        <taxon>Gammaproteobacteria</taxon>
        <taxon>Vibrionales</taxon>
        <taxon>Vibrionaceae</taxon>
        <taxon>Vibrio</taxon>
    </lineage>
</organism>
<protein>
    <submittedName>
        <fullName evidence="1">Uncharacterized protein</fullName>
    </submittedName>
</protein>